<feature type="region of interest" description="Disordered" evidence="7">
    <location>
        <begin position="1"/>
        <end position="30"/>
    </location>
</feature>
<accession>A0A812AWC0</accession>
<dbReference type="InterPro" id="IPR022284">
    <property type="entry name" value="GPAT/DHAPAT"/>
</dbReference>
<feature type="compositionally biased region" description="Polar residues" evidence="7">
    <location>
        <begin position="1"/>
        <end position="11"/>
    </location>
</feature>
<gene>
    <name evidence="9" type="ORF">SPHA_5886</name>
</gene>
<sequence length="694" mass="79459">MDSISEQSRNSWIRKDNPKHVSERHKDMYEDILDDRRSSSDLRWSTRTREDVPTYRYNTPRTPVDIKKHVLKSKRVQYVLEKLSQESGKSIAELTTEAAVILDEMGHNINMGAIRGFAFFLVKIFKQLYNHIYVNEDGIQKVRNLLKDYPVLLMPSHRSYMDFLLISFVFFHYDLPPPAIAAAMDFMSMNFFGWLLRNSGAFYIRRTFGDNELYWAVFTEYVQTQISNSDRPVEFFPEGTRSRTAKSYCPKFGMLSAAIEVYFKANVSDIKIIPISISYSRILEEQLYAYELLGVPKPKESTYGLFQARGVLFNDYGSIHVHIGEPISVSNYCEGVIDRSCHNLLPRFIGGLSFDEQNLVSQMSIQVVLNQQRHFVINPWSMIAAVLMQNKDGISVKQLVKEVEWLKRQASNLGAYIDWPGHEPAETVIQESLKIHKNLVTVNSMDIVEMRQAERKGSDSLMDTAAHHLMLASYRNQLMHVFVRVALITLPINACTQDTLSLDDLFEKYTFLEKLLSRDFIFLPGNTRQDFEQALLVLTHTCGVAVQDKAVQIKTSTNKYTVFFSHMFEPFLLGYWVLCQHLLSLPSIAHDKPMAKPAKMITKEAQMVVARLLREQLIKHPETLSLDLLNNGLMALCNINALHKEKRDGAVYMAPNTVVLTKVTESIAQHIEVPTMPMASINVDTKTVVVNAKL</sequence>
<keyword evidence="10" id="KW-1185">Reference proteome</keyword>
<feature type="domain" description="Phospholipid/glycerol acyltransferase" evidence="8">
    <location>
        <begin position="151"/>
        <end position="280"/>
    </location>
</feature>
<dbReference type="PIRSF" id="PIRSF000437">
    <property type="entry name" value="GPAT_DHAPAT"/>
    <property type="match status" value="1"/>
</dbReference>
<dbReference type="PANTHER" id="PTHR12563">
    <property type="entry name" value="GLYCEROL-3-PHOSPHATE ACYLTRANSFERASE"/>
    <property type="match status" value="1"/>
</dbReference>
<comment type="caution">
    <text evidence="9">The sequence shown here is derived from an EMBL/GenBank/DDBJ whole genome shotgun (WGS) entry which is preliminary data.</text>
</comment>
<dbReference type="Pfam" id="PF19277">
    <property type="entry name" value="GPAT_C"/>
    <property type="match status" value="1"/>
</dbReference>
<dbReference type="Proteomes" id="UP000597762">
    <property type="component" value="Unassembled WGS sequence"/>
</dbReference>
<dbReference type="CDD" id="cd07993">
    <property type="entry name" value="LPLAT_DHAPAT-like"/>
    <property type="match status" value="1"/>
</dbReference>
<dbReference type="GO" id="GO:0004366">
    <property type="term" value="F:glycerol-3-phosphate O-acyltransferase activity"/>
    <property type="evidence" value="ECO:0007669"/>
    <property type="project" value="TreeGrafter"/>
</dbReference>
<evidence type="ECO:0000256" key="1">
    <source>
        <dbReference type="ARBA" id="ARBA00004184"/>
    </source>
</evidence>
<evidence type="ECO:0000256" key="5">
    <source>
        <dbReference type="ARBA" id="ARBA00023315"/>
    </source>
</evidence>
<dbReference type="GO" id="GO:0031966">
    <property type="term" value="C:mitochondrial membrane"/>
    <property type="evidence" value="ECO:0007669"/>
    <property type="project" value="TreeGrafter"/>
</dbReference>
<dbReference type="OrthoDB" id="10255570at2759"/>
<feature type="compositionally biased region" description="Basic and acidic residues" evidence="7">
    <location>
        <begin position="13"/>
        <end position="30"/>
    </location>
</feature>
<evidence type="ECO:0000256" key="4">
    <source>
        <dbReference type="ARBA" id="ARBA00023136"/>
    </source>
</evidence>
<evidence type="ECO:0000256" key="7">
    <source>
        <dbReference type="SAM" id="MobiDB-lite"/>
    </source>
</evidence>
<keyword evidence="3 6" id="KW-0808">Transferase</keyword>
<comment type="subcellular location">
    <subcellularLocation>
        <location evidence="1">Endomembrane system</location>
        <topology evidence="1">Peripheral membrane protein</topology>
    </subcellularLocation>
</comment>
<dbReference type="GO" id="GO:0008654">
    <property type="term" value="P:phospholipid biosynthetic process"/>
    <property type="evidence" value="ECO:0007669"/>
    <property type="project" value="TreeGrafter"/>
</dbReference>
<keyword evidence="5 6" id="KW-0012">Acyltransferase</keyword>
<organism evidence="9 10">
    <name type="scientific">Acanthosepion pharaonis</name>
    <name type="common">Pharaoh cuttlefish</name>
    <name type="synonym">Sepia pharaonis</name>
    <dbReference type="NCBI Taxonomy" id="158019"/>
    <lineage>
        <taxon>Eukaryota</taxon>
        <taxon>Metazoa</taxon>
        <taxon>Spiralia</taxon>
        <taxon>Lophotrochozoa</taxon>
        <taxon>Mollusca</taxon>
        <taxon>Cephalopoda</taxon>
        <taxon>Coleoidea</taxon>
        <taxon>Decapodiformes</taxon>
        <taxon>Sepiida</taxon>
        <taxon>Sepiina</taxon>
        <taxon>Sepiidae</taxon>
        <taxon>Acanthosepion</taxon>
    </lineage>
</organism>
<dbReference type="EMBL" id="CAHIKZ030000193">
    <property type="protein sequence ID" value="CAE1159272.1"/>
    <property type="molecule type" value="Genomic_DNA"/>
</dbReference>
<evidence type="ECO:0000313" key="10">
    <source>
        <dbReference type="Proteomes" id="UP000597762"/>
    </source>
</evidence>
<dbReference type="GO" id="GO:0005778">
    <property type="term" value="C:peroxisomal membrane"/>
    <property type="evidence" value="ECO:0007669"/>
    <property type="project" value="TreeGrafter"/>
</dbReference>
<dbReference type="InterPro" id="IPR002123">
    <property type="entry name" value="Plipid/glycerol_acylTrfase"/>
</dbReference>
<protein>
    <submittedName>
        <fullName evidence="9">GNPAT</fullName>
        <ecNumber evidence="9">2.3.1.42</ecNumber>
    </submittedName>
</protein>
<dbReference type="GO" id="GO:0019432">
    <property type="term" value="P:triglyceride biosynthetic process"/>
    <property type="evidence" value="ECO:0007669"/>
    <property type="project" value="TreeGrafter"/>
</dbReference>
<reference evidence="9" key="1">
    <citation type="submission" date="2021-01" db="EMBL/GenBank/DDBJ databases">
        <authorList>
            <person name="Li R."/>
            <person name="Bekaert M."/>
        </authorList>
    </citation>
    <scope>NUCLEOTIDE SEQUENCE</scope>
    <source>
        <strain evidence="9">Farmed</strain>
    </source>
</reference>
<evidence type="ECO:0000256" key="3">
    <source>
        <dbReference type="ARBA" id="ARBA00022679"/>
    </source>
</evidence>
<dbReference type="PANTHER" id="PTHR12563:SF17">
    <property type="entry name" value="DIHYDROXYACETONE PHOSPHATE ACYLTRANSFERASE"/>
    <property type="match status" value="1"/>
</dbReference>
<dbReference type="SUPFAM" id="SSF69593">
    <property type="entry name" value="Glycerol-3-phosphate (1)-acyltransferase"/>
    <property type="match status" value="1"/>
</dbReference>
<name>A0A812AWC0_ACAPH</name>
<dbReference type="Pfam" id="PF01553">
    <property type="entry name" value="Acyltransferase"/>
    <property type="match status" value="1"/>
</dbReference>
<dbReference type="InterPro" id="IPR041728">
    <property type="entry name" value="GPAT/DHAPAT_LPLAT"/>
</dbReference>
<proteinExistence type="inferred from homology"/>
<dbReference type="GO" id="GO:0012505">
    <property type="term" value="C:endomembrane system"/>
    <property type="evidence" value="ECO:0007669"/>
    <property type="project" value="UniProtKB-SubCell"/>
</dbReference>
<comment type="similarity">
    <text evidence="2 6">Belongs to the GPAT/DAPAT family.</text>
</comment>
<dbReference type="EC" id="2.3.1.42" evidence="9"/>
<dbReference type="SMART" id="SM00563">
    <property type="entry name" value="PlsC"/>
    <property type="match status" value="1"/>
</dbReference>
<dbReference type="AlphaFoldDB" id="A0A812AWC0"/>
<keyword evidence="4" id="KW-0472">Membrane</keyword>
<evidence type="ECO:0000313" key="9">
    <source>
        <dbReference type="EMBL" id="CAE1159272.1"/>
    </source>
</evidence>
<dbReference type="InterPro" id="IPR045520">
    <property type="entry name" value="GPAT/DHAPAT_C"/>
</dbReference>
<dbReference type="GO" id="GO:0008611">
    <property type="term" value="P:ether lipid biosynthetic process"/>
    <property type="evidence" value="ECO:0007669"/>
    <property type="project" value="TreeGrafter"/>
</dbReference>
<evidence type="ECO:0000256" key="2">
    <source>
        <dbReference type="ARBA" id="ARBA00007937"/>
    </source>
</evidence>
<evidence type="ECO:0000256" key="6">
    <source>
        <dbReference type="PIRNR" id="PIRNR000437"/>
    </source>
</evidence>
<evidence type="ECO:0000259" key="8">
    <source>
        <dbReference type="SMART" id="SM00563"/>
    </source>
</evidence>
<dbReference type="GO" id="GO:0016287">
    <property type="term" value="F:glycerone-phosphate O-acyltransferase activity"/>
    <property type="evidence" value="ECO:0007669"/>
    <property type="project" value="UniProtKB-EC"/>
</dbReference>
<dbReference type="GO" id="GO:0006631">
    <property type="term" value="P:fatty acid metabolic process"/>
    <property type="evidence" value="ECO:0007669"/>
    <property type="project" value="TreeGrafter"/>
</dbReference>